<feature type="region of interest" description="Disordered" evidence="5">
    <location>
        <begin position="102"/>
        <end position="143"/>
    </location>
</feature>
<comment type="caution">
    <text evidence="7">The sequence shown here is derived from an EMBL/GenBank/DDBJ whole genome shotgun (WGS) entry which is preliminary data.</text>
</comment>
<organism evidence="7 8">
    <name type="scientific">Pyrrhoderma noxium</name>
    <dbReference type="NCBI Taxonomy" id="2282107"/>
    <lineage>
        <taxon>Eukaryota</taxon>
        <taxon>Fungi</taxon>
        <taxon>Dikarya</taxon>
        <taxon>Basidiomycota</taxon>
        <taxon>Agaricomycotina</taxon>
        <taxon>Agaricomycetes</taxon>
        <taxon>Hymenochaetales</taxon>
        <taxon>Hymenochaetaceae</taxon>
        <taxon>Pyrrhoderma</taxon>
    </lineage>
</organism>
<dbReference type="PANTHER" id="PTHR15549">
    <property type="entry name" value="PAIRED IMMUNOGLOBULIN-LIKE TYPE 2 RECEPTOR"/>
    <property type="match status" value="1"/>
</dbReference>
<keyword evidence="8" id="KW-1185">Reference proteome</keyword>
<evidence type="ECO:0000256" key="1">
    <source>
        <dbReference type="ARBA" id="ARBA00004167"/>
    </source>
</evidence>
<protein>
    <submittedName>
        <fullName evidence="7">Uncharacterized protein</fullName>
    </submittedName>
</protein>
<dbReference type="EMBL" id="NBII01000002">
    <property type="protein sequence ID" value="PAV22781.1"/>
    <property type="molecule type" value="Genomic_DNA"/>
</dbReference>
<gene>
    <name evidence="7" type="ORF">PNOK_0273800</name>
</gene>
<feature type="compositionally biased region" description="Low complexity" evidence="5">
    <location>
        <begin position="29"/>
        <end position="56"/>
    </location>
</feature>
<dbReference type="AlphaFoldDB" id="A0A286UT75"/>
<evidence type="ECO:0000256" key="2">
    <source>
        <dbReference type="ARBA" id="ARBA00022692"/>
    </source>
</evidence>
<evidence type="ECO:0000256" key="3">
    <source>
        <dbReference type="ARBA" id="ARBA00022989"/>
    </source>
</evidence>
<keyword evidence="3 6" id="KW-1133">Transmembrane helix</keyword>
<feature type="compositionally biased region" description="Polar residues" evidence="5">
    <location>
        <begin position="110"/>
        <end position="128"/>
    </location>
</feature>
<evidence type="ECO:0000256" key="6">
    <source>
        <dbReference type="SAM" id="Phobius"/>
    </source>
</evidence>
<reference evidence="7 8" key="1">
    <citation type="journal article" date="2017" name="Mol. Ecol.">
        <title>Comparative and population genomic landscape of Phellinus noxius: A hypervariable fungus causing root rot in trees.</title>
        <authorList>
            <person name="Chung C.L."/>
            <person name="Lee T.J."/>
            <person name="Akiba M."/>
            <person name="Lee H.H."/>
            <person name="Kuo T.H."/>
            <person name="Liu D."/>
            <person name="Ke H.M."/>
            <person name="Yokoi T."/>
            <person name="Roa M.B."/>
            <person name="Lu M.J."/>
            <person name="Chang Y.Y."/>
            <person name="Ann P.J."/>
            <person name="Tsai J.N."/>
            <person name="Chen C.Y."/>
            <person name="Tzean S.S."/>
            <person name="Ota Y."/>
            <person name="Hattori T."/>
            <person name="Sahashi N."/>
            <person name="Liou R.F."/>
            <person name="Kikuchi T."/>
            <person name="Tsai I.J."/>
        </authorList>
    </citation>
    <scope>NUCLEOTIDE SEQUENCE [LARGE SCALE GENOMIC DNA]</scope>
    <source>
        <strain evidence="7 8">FFPRI411160</strain>
    </source>
</reference>
<evidence type="ECO:0000313" key="8">
    <source>
        <dbReference type="Proteomes" id="UP000217199"/>
    </source>
</evidence>
<evidence type="ECO:0000256" key="5">
    <source>
        <dbReference type="SAM" id="MobiDB-lite"/>
    </source>
</evidence>
<evidence type="ECO:0000256" key="4">
    <source>
        <dbReference type="ARBA" id="ARBA00023136"/>
    </source>
</evidence>
<comment type="subcellular location">
    <subcellularLocation>
        <location evidence="1">Membrane</location>
        <topology evidence="1">Single-pass membrane protein</topology>
    </subcellularLocation>
</comment>
<keyword evidence="2 6" id="KW-0812">Transmembrane</keyword>
<name>A0A286UT75_9AGAM</name>
<dbReference type="InterPro" id="IPR051694">
    <property type="entry name" value="Immunoregulatory_rcpt-like"/>
</dbReference>
<accession>A0A286UT75</accession>
<dbReference type="InParanoid" id="A0A286UT75"/>
<evidence type="ECO:0000313" key="7">
    <source>
        <dbReference type="EMBL" id="PAV22781.1"/>
    </source>
</evidence>
<dbReference type="GO" id="GO:0016020">
    <property type="term" value="C:membrane"/>
    <property type="evidence" value="ECO:0007669"/>
    <property type="project" value="UniProtKB-SubCell"/>
</dbReference>
<dbReference type="GO" id="GO:0071944">
    <property type="term" value="C:cell periphery"/>
    <property type="evidence" value="ECO:0007669"/>
    <property type="project" value="UniProtKB-ARBA"/>
</dbReference>
<feature type="transmembrane region" description="Helical" evidence="6">
    <location>
        <begin position="68"/>
        <end position="93"/>
    </location>
</feature>
<sequence length="143" mass="14906">MRLPRIRLYQRVDDGGSTETTNPDIHELSPAQSSSLSQSIATSSSAASTTPSSTGDSGSGGSTLSGEAVAGVVVIIGIVLMALVAILAVLCGAKGERCCCKRKRARKQENSSQSEDTQTPDGFTSQHGSYMKEDSQVRLVSTP</sequence>
<dbReference type="Proteomes" id="UP000217199">
    <property type="component" value="Unassembled WGS sequence"/>
</dbReference>
<keyword evidence="4 6" id="KW-0472">Membrane</keyword>
<proteinExistence type="predicted"/>
<feature type="region of interest" description="Disordered" evidence="5">
    <location>
        <begin position="11"/>
        <end position="63"/>
    </location>
</feature>